<dbReference type="InterPro" id="IPR002223">
    <property type="entry name" value="Kunitz_BPTI"/>
</dbReference>
<dbReference type="GO" id="GO:0005615">
    <property type="term" value="C:extracellular space"/>
    <property type="evidence" value="ECO:0007669"/>
    <property type="project" value="TreeGrafter"/>
</dbReference>
<organism evidence="6 7">
    <name type="scientific">Drosophila gunungcola</name>
    <name type="common">fruit fly</name>
    <dbReference type="NCBI Taxonomy" id="103775"/>
    <lineage>
        <taxon>Eukaryota</taxon>
        <taxon>Metazoa</taxon>
        <taxon>Ecdysozoa</taxon>
        <taxon>Arthropoda</taxon>
        <taxon>Hexapoda</taxon>
        <taxon>Insecta</taxon>
        <taxon>Pterygota</taxon>
        <taxon>Neoptera</taxon>
        <taxon>Endopterygota</taxon>
        <taxon>Diptera</taxon>
        <taxon>Brachycera</taxon>
        <taxon>Muscomorpha</taxon>
        <taxon>Ephydroidea</taxon>
        <taxon>Drosophilidae</taxon>
        <taxon>Drosophila</taxon>
        <taxon>Sophophora</taxon>
    </lineage>
</organism>
<accession>A0A9P9YXW9</accession>
<dbReference type="InterPro" id="IPR050098">
    <property type="entry name" value="TFPI/VKTCI-like"/>
</dbReference>
<dbReference type="Gene3D" id="4.10.410.10">
    <property type="entry name" value="Pancreatic trypsin inhibitor Kunitz domain"/>
    <property type="match status" value="1"/>
</dbReference>
<reference evidence="6" key="1">
    <citation type="journal article" date="2023" name="Genome Biol. Evol.">
        <title>Long-read-based Genome Assembly of Drosophila gunungcola Reveals Fewer Chemosensory Genes in Flower-breeding Species.</title>
        <authorList>
            <person name="Negi A."/>
            <person name="Liao B.Y."/>
            <person name="Yeh S.D."/>
        </authorList>
    </citation>
    <scope>NUCLEOTIDE SEQUENCE</scope>
    <source>
        <strain evidence="6">Sukarami</strain>
    </source>
</reference>
<keyword evidence="7" id="KW-1185">Reference proteome</keyword>
<dbReference type="Proteomes" id="UP001059596">
    <property type="component" value="Chromosome 3R"/>
</dbReference>
<feature type="domain" description="BPTI/Kunitz inhibitor" evidence="5">
    <location>
        <begin position="28"/>
        <end position="78"/>
    </location>
</feature>
<dbReference type="SMART" id="SM00131">
    <property type="entry name" value="KU"/>
    <property type="match status" value="1"/>
</dbReference>
<evidence type="ECO:0000256" key="2">
    <source>
        <dbReference type="ARBA" id="ARBA00022900"/>
    </source>
</evidence>
<gene>
    <name evidence="6" type="ORF">M5D96_001131</name>
</gene>
<keyword evidence="2" id="KW-0722">Serine protease inhibitor</keyword>
<feature type="signal peptide" evidence="4">
    <location>
        <begin position="1"/>
        <end position="23"/>
    </location>
</feature>
<keyword evidence="3" id="KW-1015">Disulfide bond</keyword>
<dbReference type="PANTHER" id="PTHR10083:SF374">
    <property type="entry name" value="BPTI_KUNITZ INHIBITOR DOMAIN-CONTAINING PROTEIN"/>
    <property type="match status" value="1"/>
</dbReference>
<name>A0A9P9YXW9_9MUSC</name>
<keyword evidence="4" id="KW-0732">Signal</keyword>
<dbReference type="PANTHER" id="PTHR10083">
    <property type="entry name" value="KUNITZ-TYPE PROTEASE INHIBITOR-RELATED"/>
    <property type="match status" value="1"/>
</dbReference>
<dbReference type="Pfam" id="PF00014">
    <property type="entry name" value="Kunitz_BPTI"/>
    <property type="match status" value="1"/>
</dbReference>
<dbReference type="EMBL" id="JAMKOV010000001">
    <property type="protein sequence ID" value="KAI8044955.1"/>
    <property type="molecule type" value="Genomic_DNA"/>
</dbReference>
<dbReference type="PROSITE" id="PS50279">
    <property type="entry name" value="BPTI_KUNITZ_2"/>
    <property type="match status" value="1"/>
</dbReference>
<dbReference type="FunFam" id="4.10.410.10:FF:000020">
    <property type="entry name" value="Collagen, type VI, alpha 3"/>
    <property type="match status" value="1"/>
</dbReference>
<comment type="caution">
    <text evidence="6">The sequence shown here is derived from an EMBL/GenBank/DDBJ whole genome shotgun (WGS) entry which is preliminary data.</text>
</comment>
<feature type="chain" id="PRO_5040243632" description="BPTI/Kunitz inhibitor domain-containing protein" evidence="4">
    <location>
        <begin position="24"/>
        <end position="84"/>
    </location>
</feature>
<keyword evidence="1" id="KW-0646">Protease inhibitor</keyword>
<evidence type="ECO:0000256" key="1">
    <source>
        <dbReference type="ARBA" id="ARBA00022690"/>
    </source>
</evidence>
<evidence type="ECO:0000313" key="7">
    <source>
        <dbReference type="Proteomes" id="UP001059596"/>
    </source>
</evidence>
<dbReference type="SUPFAM" id="SSF57362">
    <property type="entry name" value="BPTI-like"/>
    <property type="match status" value="1"/>
</dbReference>
<evidence type="ECO:0000313" key="6">
    <source>
        <dbReference type="EMBL" id="KAI8044955.1"/>
    </source>
</evidence>
<sequence length="84" mass="9657">MILLSIFLGLMTCFVTIVQSTDSRNPNCYMVFDSGRCSRYRIVWAFSQYDDECIQVLYSGCGGNRNRFSTKAQCEHFCASVWSK</sequence>
<dbReference type="PRINTS" id="PR00759">
    <property type="entry name" value="BASICPTASE"/>
</dbReference>
<evidence type="ECO:0000256" key="4">
    <source>
        <dbReference type="SAM" id="SignalP"/>
    </source>
</evidence>
<proteinExistence type="predicted"/>
<evidence type="ECO:0000259" key="5">
    <source>
        <dbReference type="PROSITE" id="PS50279"/>
    </source>
</evidence>
<protein>
    <recommendedName>
        <fullName evidence="5">BPTI/Kunitz inhibitor domain-containing protein</fullName>
    </recommendedName>
</protein>
<dbReference type="AlphaFoldDB" id="A0A9P9YXW9"/>
<evidence type="ECO:0000256" key="3">
    <source>
        <dbReference type="ARBA" id="ARBA00023157"/>
    </source>
</evidence>
<dbReference type="InterPro" id="IPR036880">
    <property type="entry name" value="Kunitz_BPTI_sf"/>
</dbReference>
<dbReference type="GO" id="GO:0004867">
    <property type="term" value="F:serine-type endopeptidase inhibitor activity"/>
    <property type="evidence" value="ECO:0007669"/>
    <property type="project" value="UniProtKB-KW"/>
</dbReference>